<accession>A0AA38LCS0</accession>
<feature type="non-terminal residue" evidence="2">
    <location>
        <position position="1"/>
    </location>
</feature>
<gene>
    <name evidence="2" type="ORF">KI387_015072</name>
</gene>
<dbReference type="AlphaFoldDB" id="A0AA38LCS0"/>
<evidence type="ECO:0000313" key="2">
    <source>
        <dbReference type="EMBL" id="KAH9320433.1"/>
    </source>
</evidence>
<protein>
    <submittedName>
        <fullName evidence="2">Uncharacterized protein</fullName>
    </submittedName>
</protein>
<sequence length="60" mass="6897">PESSIRHMQLIEQRPRTARDAQGGAATAWRVRDRQEARGTTGTSRERCRGQWGELIDPRH</sequence>
<reference evidence="2 3" key="1">
    <citation type="journal article" date="2021" name="Nat. Plants">
        <title>The Taxus genome provides insights into paclitaxel biosynthesis.</title>
        <authorList>
            <person name="Xiong X."/>
            <person name="Gou J."/>
            <person name="Liao Q."/>
            <person name="Li Y."/>
            <person name="Zhou Q."/>
            <person name="Bi G."/>
            <person name="Li C."/>
            <person name="Du R."/>
            <person name="Wang X."/>
            <person name="Sun T."/>
            <person name="Guo L."/>
            <person name="Liang H."/>
            <person name="Lu P."/>
            <person name="Wu Y."/>
            <person name="Zhang Z."/>
            <person name="Ro D.K."/>
            <person name="Shang Y."/>
            <person name="Huang S."/>
            <person name="Yan J."/>
        </authorList>
    </citation>
    <scope>NUCLEOTIDE SEQUENCE [LARGE SCALE GENOMIC DNA]</scope>
    <source>
        <strain evidence="2">Ta-2019</strain>
    </source>
</reference>
<organism evidence="2 3">
    <name type="scientific">Taxus chinensis</name>
    <name type="common">Chinese yew</name>
    <name type="synonym">Taxus wallichiana var. chinensis</name>
    <dbReference type="NCBI Taxonomy" id="29808"/>
    <lineage>
        <taxon>Eukaryota</taxon>
        <taxon>Viridiplantae</taxon>
        <taxon>Streptophyta</taxon>
        <taxon>Embryophyta</taxon>
        <taxon>Tracheophyta</taxon>
        <taxon>Spermatophyta</taxon>
        <taxon>Pinopsida</taxon>
        <taxon>Pinidae</taxon>
        <taxon>Conifers II</taxon>
        <taxon>Cupressales</taxon>
        <taxon>Taxaceae</taxon>
        <taxon>Taxus</taxon>
    </lineage>
</organism>
<name>A0AA38LCS0_TAXCH</name>
<feature type="non-terminal residue" evidence="2">
    <location>
        <position position="60"/>
    </location>
</feature>
<comment type="caution">
    <text evidence="2">The sequence shown here is derived from an EMBL/GenBank/DDBJ whole genome shotgun (WGS) entry which is preliminary data.</text>
</comment>
<evidence type="ECO:0000313" key="3">
    <source>
        <dbReference type="Proteomes" id="UP000824469"/>
    </source>
</evidence>
<keyword evidence="3" id="KW-1185">Reference proteome</keyword>
<evidence type="ECO:0000256" key="1">
    <source>
        <dbReference type="SAM" id="MobiDB-lite"/>
    </source>
</evidence>
<feature type="region of interest" description="Disordered" evidence="1">
    <location>
        <begin position="13"/>
        <end position="60"/>
    </location>
</feature>
<dbReference type="EMBL" id="JAHRHJ020000003">
    <property type="protein sequence ID" value="KAH9320433.1"/>
    <property type="molecule type" value="Genomic_DNA"/>
</dbReference>
<proteinExistence type="predicted"/>
<dbReference type="Proteomes" id="UP000824469">
    <property type="component" value="Unassembled WGS sequence"/>
</dbReference>